<gene>
    <name evidence="11" type="primary">nuoL</name>
    <name evidence="11" type="ORF">OEZ60_03765</name>
</gene>
<dbReference type="InterPro" id="IPR001750">
    <property type="entry name" value="ND/Mrp_TM"/>
</dbReference>
<protein>
    <submittedName>
        <fullName evidence="11">NADH-quinone oxidoreductase subunit L</fullName>
    </submittedName>
</protein>
<feature type="transmembrane region" description="Helical" evidence="8">
    <location>
        <begin position="695"/>
        <end position="715"/>
    </location>
</feature>
<feature type="domain" description="NADH-Ubiquinone oxidoreductase (complex I) chain 5 N-terminal" evidence="10">
    <location>
        <begin position="63"/>
        <end position="109"/>
    </location>
</feature>
<dbReference type="Gene3D" id="1.20.5.2700">
    <property type="match status" value="1"/>
</dbReference>
<feature type="region of interest" description="Disordered" evidence="7">
    <location>
        <begin position="516"/>
        <end position="562"/>
    </location>
</feature>
<evidence type="ECO:0000256" key="1">
    <source>
        <dbReference type="ARBA" id="ARBA00002378"/>
    </source>
</evidence>
<accession>A0ABT2X066</accession>
<evidence type="ECO:0000256" key="3">
    <source>
        <dbReference type="ARBA" id="ARBA00022692"/>
    </source>
</evidence>
<dbReference type="Proteomes" id="UP001209535">
    <property type="component" value="Unassembled WGS sequence"/>
</dbReference>
<evidence type="ECO:0000313" key="12">
    <source>
        <dbReference type="Proteomes" id="UP001209535"/>
    </source>
</evidence>
<dbReference type="PRINTS" id="PR01435">
    <property type="entry name" value="NPOXDRDTASE5"/>
</dbReference>
<evidence type="ECO:0000256" key="7">
    <source>
        <dbReference type="SAM" id="MobiDB-lite"/>
    </source>
</evidence>
<dbReference type="InterPro" id="IPR003945">
    <property type="entry name" value="NU5C-like"/>
</dbReference>
<feature type="transmembrane region" description="Helical" evidence="8">
    <location>
        <begin position="79"/>
        <end position="97"/>
    </location>
</feature>
<keyword evidence="4 8" id="KW-1133">Transmembrane helix</keyword>
<evidence type="ECO:0000256" key="5">
    <source>
        <dbReference type="ARBA" id="ARBA00023136"/>
    </source>
</evidence>
<feature type="transmembrane region" description="Helical" evidence="8">
    <location>
        <begin position="427"/>
        <end position="452"/>
    </location>
</feature>
<dbReference type="NCBIfam" id="NF005141">
    <property type="entry name" value="PRK06590.1"/>
    <property type="match status" value="1"/>
</dbReference>
<organism evidence="11 12">
    <name type="scientific">Albidovulum salinarum</name>
    <dbReference type="NCBI Taxonomy" id="2984153"/>
    <lineage>
        <taxon>Bacteria</taxon>
        <taxon>Pseudomonadati</taxon>
        <taxon>Pseudomonadota</taxon>
        <taxon>Alphaproteobacteria</taxon>
        <taxon>Rhodobacterales</taxon>
        <taxon>Paracoccaceae</taxon>
        <taxon>Albidovulum</taxon>
    </lineage>
</organism>
<feature type="transmembrane region" description="Helical" evidence="8">
    <location>
        <begin position="6"/>
        <end position="23"/>
    </location>
</feature>
<keyword evidence="3 6" id="KW-0812">Transmembrane</keyword>
<keyword evidence="5 8" id="KW-0472">Membrane</keyword>
<feature type="transmembrane region" description="Helical" evidence="8">
    <location>
        <begin position="30"/>
        <end position="50"/>
    </location>
</feature>
<feature type="transmembrane region" description="Helical" evidence="8">
    <location>
        <begin position="172"/>
        <end position="194"/>
    </location>
</feature>
<feature type="transmembrane region" description="Helical" evidence="8">
    <location>
        <begin position="316"/>
        <end position="338"/>
    </location>
</feature>
<comment type="function">
    <text evidence="1">NDH-1 shuttles electrons from NADH, via FMN and iron-sulfur (Fe-S) centers, to quinones in the respiratory chain. The immediate electron acceptor for the enzyme in this species is believed to be ubiquinone. Couples the redox reaction to proton translocation (for every two electrons transferred, four hydrogen ions are translocated across the cytoplasmic membrane), and thus conserves the redox energy in a proton gradient.</text>
</comment>
<evidence type="ECO:0000256" key="2">
    <source>
        <dbReference type="ARBA" id="ARBA00004127"/>
    </source>
</evidence>
<evidence type="ECO:0000259" key="10">
    <source>
        <dbReference type="Pfam" id="PF00662"/>
    </source>
</evidence>
<dbReference type="RefSeq" id="WP_263333364.1">
    <property type="nucleotide sequence ID" value="NZ_JAOVQO010000003.1"/>
</dbReference>
<evidence type="ECO:0000256" key="8">
    <source>
        <dbReference type="SAM" id="Phobius"/>
    </source>
</evidence>
<dbReference type="EMBL" id="JAOVQO010000003">
    <property type="protein sequence ID" value="MCU9847114.1"/>
    <property type="molecule type" value="Genomic_DNA"/>
</dbReference>
<dbReference type="NCBIfam" id="TIGR01974">
    <property type="entry name" value="NDH_I_L"/>
    <property type="match status" value="1"/>
</dbReference>
<dbReference type="PANTHER" id="PTHR42829:SF2">
    <property type="entry name" value="NADH-UBIQUINONE OXIDOREDUCTASE CHAIN 5"/>
    <property type="match status" value="1"/>
</dbReference>
<evidence type="ECO:0000313" key="11">
    <source>
        <dbReference type="EMBL" id="MCU9847114.1"/>
    </source>
</evidence>
<feature type="domain" description="NADH:quinone oxidoreductase/Mrp antiporter transmembrane" evidence="9">
    <location>
        <begin position="135"/>
        <end position="439"/>
    </location>
</feature>
<dbReference type="InterPro" id="IPR018393">
    <property type="entry name" value="NADHpl_OxRdtase_5_subgr"/>
</dbReference>
<feature type="transmembrane region" description="Helical" evidence="8">
    <location>
        <begin position="141"/>
        <end position="160"/>
    </location>
</feature>
<name>A0ABT2X066_9RHOB</name>
<evidence type="ECO:0000256" key="4">
    <source>
        <dbReference type="ARBA" id="ARBA00022989"/>
    </source>
</evidence>
<feature type="transmembrane region" description="Helical" evidence="8">
    <location>
        <begin position="292"/>
        <end position="309"/>
    </location>
</feature>
<proteinExistence type="predicted"/>
<feature type="transmembrane region" description="Helical" evidence="8">
    <location>
        <begin position="473"/>
        <end position="491"/>
    </location>
</feature>
<evidence type="ECO:0000259" key="9">
    <source>
        <dbReference type="Pfam" id="PF00361"/>
    </source>
</evidence>
<sequence>METIILLAPLVGAIIGGFGWRVIGETGAMAVTTGLLFLACLLSWIVFFTFDGTTSHVHVLDFIRSGSLDTSWAIRLDRLTAIMLIVVTTVSALVHLYSWGYMAHDENWREGEVYKPRFFAYLSFFTFAMLALVTSDNLVQMFFGWEGVGVASYLLIGFYYRKASANAAAIKAFVVNRVGDFGFALGIFGLFYLVDSINMDDVFAAAPTLAETQLTFLWTEWNAANLLAFLLFVGAMGKSAQLFLHTWLPDAMEGPTPVSALIHAATMVTAGVFLVCRMSPLFEYAPEAKTFVMYIGAATAFFAATVGLVQNDIKRVIAYSTCSQLGYMFVAAGAGVYGAAMFHLFTHAFFKAMLFLGAGSVIHAMHHEQDMRNYGALRTKIPYTYWAMMIGTLAITGVGIPLTSIGFAGFLSKDAIIESAFASGNSFAFWALVIAALFTSFYSWRLIFMTFYGEARGDHHAHDHAHESPMTMIAPLGVLALGAVFAGMLWYKPFFGDHDRMVTFFAMPAHAEAGAEAGHGEAATEATATEGHSEATTAEASATEGHDEAAATAEAPAEEGHAVAAAGHAPEGAIYMSEASNTVLDEAHHAPAWVKVSPFVAMLIGFFTAWVFYIKDPSIPGRLAAQQPILYRFLLNKWYFDEIFDAIFVNPAKRLGTFLWKRGDGNVIDGTINGVAMGFIPTLTRIVNRAQSGYLFHYAFAMVIGIALLITWMTLSGGAH</sequence>
<feature type="transmembrane region" description="Helical" evidence="8">
    <location>
        <begin position="260"/>
        <end position="280"/>
    </location>
</feature>
<feature type="transmembrane region" description="Helical" evidence="8">
    <location>
        <begin position="226"/>
        <end position="248"/>
    </location>
</feature>
<dbReference type="PANTHER" id="PTHR42829">
    <property type="entry name" value="NADH-UBIQUINONE OXIDOREDUCTASE CHAIN 5"/>
    <property type="match status" value="1"/>
</dbReference>
<dbReference type="InterPro" id="IPR001516">
    <property type="entry name" value="Proton_antipo_N"/>
</dbReference>
<comment type="caution">
    <text evidence="11">The sequence shown here is derived from an EMBL/GenBank/DDBJ whole genome shotgun (WGS) entry which is preliminary data.</text>
</comment>
<comment type="subcellular location">
    <subcellularLocation>
        <location evidence="2">Endomembrane system</location>
        <topology evidence="2">Multi-pass membrane protein</topology>
    </subcellularLocation>
    <subcellularLocation>
        <location evidence="6">Membrane</location>
        <topology evidence="6">Multi-pass membrane protein</topology>
    </subcellularLocation>
</comment>
<dbReference type="Pfam" id="PF00361">
    <property type="entry name" value="Proton_antipo_M"/>
    <property type="match status" value="1"/>
</dbReference>
<dbReference type="PRINTS" id="PR01434">
    <property type="entry name" value="NADHDHGNASE5"/>
</dbReference>
<keyword evidence="12" id="KW-1185">Reference proteome</keyword>
<feature type="compositionally biased region" description="Low complexity" evidence="7">
    <location>
        <begin position="516"/>
        <end position="543"/>
    </location>
</feature>
<dbReference type="Pfam" id="PF00662">
    <property type="entry name" value="Proton_antipo_N"/>
    <property type="match status" value="1"/>
</dbReference>
<feature type="transmembrane region" description="Helical" evidence="8">
    <location>
        <begin position="592"/>
        <end position="613"/>
    </location>
</feature>
<feature type="transmembrane region" description="Helical" evidence="8">
    <location>
        <begin position="344"/>
        <end position="364"/>
    </location>
</feature>
<evidence type="ECO:0000256" key="6">
    <source>
        <dbReference type="RuleBase" id="RU000320"/>
    </source>
</evidence>
<feature type="transmembrane region" description="Helical" evidence="8">
    <location>
        <begin position="118"/>
        <end position="135"/>
    </location>
</feature>
<feature type="transmembrane region" description="Helical" evidence="8">
    <location>
        <begin position="385"/>
        <end position="407"/>
    </location>
</feature>
<reference evidence="11 12" key="1">
    <citation type="submission" date="2022-10" db="EMBL/GenBank/DDBJ databases">
        <title>Defluviimonas sp. nov., isolated from ocean surface sediments.</title>
        <authorList>
            <person name="He W."/>
            <person name="Wang L."/>
            <person name="Zhang D.-F."/>
        </authorList>
    </citation>
    <scope>NUCLEOTIDE SEQUENCE [LARGE SCALE GENOMIC DNA]</scope>
    <source>
        <strain evidence="11 12">WL0024</strain>
    </source>
</reference>